<name>A0AAN9LQ68_CANGL</name>
<dbReference type="EMBL" id="JAYMYQ010000004">
    <property type="protein sequence ID" value="KAK7338364.1"/>
    <property type="molecule type" value="Genomic_DNA"/>
</dbReference>
<dbReference type="Proteomes" id="UP001367508">
    <property type="component" value="Unassembled WGS sequence"/>
</dbReference>
<dbReference type="AlphaFoldDB" id="A0AAN9LQ68"/>
<proteinExistence type="predicted"/>
<keyword evidence="2" id="KW-1185">Reference proteome</keyword>
<reference evidence="1 2" key="1">
    <citation type="submission" date="2024-01" db="EMBL/GenBank/DDBJ databases">
        <title>The genomes of 5 underutilized Papilionoideae crops provide insights into root nodulation and disease resistanc.</title>
        <authorList>
            <person name="Jiang F."/>
        </authorList>
    </citation>
    <scope>NUCLEOTIDE SEQUENCE [LARGE SCALE GENOMIC DNA]</scope>
    <source>
        <strain evidence="1">LVBAO_FW01</strain>
        <tissue evidence="1">Leaves</tissue>
    </source>
</reference>
<protein>
    <submittedName>
        <fullName evidence="1">Uncharacterized protein</fullName>
    </submittedName>
</protein>
<comment type="caution">
    <text evidence="1">The sequence shown here is derived from an EMBL/GenBank/DDBJ whole genome shotgun (WGS) entry which is preliminary data.</text>
</comment>
<gene>
    <name evidence="1" type="ORF">VNO77_18971</name>
</gene>
<organism evidence="1 2">
    <name type="scientific">Canavalia gladiata</name>
    <name type="common">Sword bean</name>
    <name type="synonym">Dolichos gladiatus</name>
    <dbReference type="NCBI Taxonomy" id="3824"/>
    <lineage>
        <taxon>Eukaryota</taxon>
        <taxon>Viridiplantae</taxon>
        <taxon>Streptophyta</taxon>
        <taxon>Embryophyta</taxon>
        <taxon>Tracheophyta</taxon>
        <taxon>Spermatophyta</taxon>
        <taxon>Magnoliopsida</taxon>
        <taxon>eudicotyledons</taxon>
        <taxon>Gunneridae</taxon>
        <taxon>Pentapetalae</taxon>
        <taxon>rosids</taxon>
        <taxon>fabids</taxon>
        <taxon>Fabales</taxon>
        <taxon>Fabaceae</taxon>
        <taxon>Papilionoideae</taxon>
        <taxon>50 kb inversion clade</taxon>
        <taxon>NPAAA clade</taxon>
        <taxon>indigoferoid/millettioid clade</taxon>
        <taxon>Phaseoleae</taxon>
        <taxon>Canavalia</taxon>
    </lineage>
</organism>
<sequence length="88" mass="10313">MQVAWERGSKPRLSVALDCTSCPRLRAHKLPLPNWNLNTSFFQWPDFLPSIRAFPKSRSWLSVVVVHELFCSWFWYDAIRHAAKPVSK</sequence>
<evidence type="ECO:0000313" key="2">
    <source>
        <dbReference type="Proteomes" id="UP001367508"/>
    </source>
</evidence>
<evidence type="ECO:0000313" key="1">
    <source>
        <dbReference type="EMBL" id="KAK7338364.1"/>
    </source>
</evidence>
<accession>A0AAN9LQ68</accession>